<dbReference type="Pfam" id="PF03556">
    <property type="entry name" value="Cullin_binding"/>
    <property type="match status" value="1"/>
</dbReference>
<dbReference type="GO" id="GO:0045116">
    <property type="term" value="P:protein neddylation"/>
    <property type="evidence" value="ECO:0007669"/>
    <property type="project" value="TreeGrafter"/>
</dbReference>
<sequence>MKISDEGKHQGGMEKRKVKSKGADIRTPDIMSRSALGTTKQELFMLSEIVGSREKQREMIFYELVKLMEHIDLSILQICVFICRENGQKNIAVSSAVDAWKLVLNGRFRFLNEWCEFVQNHCRHSISEDTWDQFLVFSCCIHEDLEGHDPNGAWPILIDDFVEHICRKTQLTGCTSQEICCSCGETPTEPSISNTLQGLKLFAGSKRRLEMDAYAHEDKASVPKSGSSTPPMHGKGCKKSRTNSFNRELTCLEALCL</sequence>
<evidence type="ECO:0000313" key="5">
    <source>
        <dbReference type="Proteomes" id="UP001180020"/>
    </source>
</evidence>
<dbReference type="GO" id="GO:0000151">
    <property type="term" value="C:ubiquitin ligase complex"/>
    <property type="evidence" value="ECO:0007669"/>
    <property type="project" value="TreeGrafter"/>
</dbReference>
<dbReference type="Proteomes" id="UP001180020">
    <property type="component" value="Unassembled WGS sequence"/>
</dbReference>
<reference evidence="4" key="2">
    <citation type="submission" date="2023-06" db="EMBL/GenBank/DDBJ databases">
        <authorList>
            <person name="Ma L."/>
            <person name="Liu K.-W."/>
            <person name="Li Z."/>
            <person name="Hsiao Y.-Y."/>
            <person name="Qi Y."/>
            <person name="Fu T."/>
            <person name="Tang G."/>
            <person name="Zhang D."/>
            <person name="Sun W.-H."/>
            <person name="Liu D.-K."/>
            <person name="Li Y."/>
            <person name="Chen G.-Z."/>
            <person name="Liu X.-D."/>
            <person name="Liao X.-Y."/>
            <person name="Jiang Y.-T."/>
            <person name="Yu X."/>
            <person name="Hao Y."/>
            <person name="Huang J."/>
            <person name="Zhao X.-W."/>
            <person name="Ke S."/>
            <person name="Chen Y.-Y."/>
            <person name="Wu W.-L."/>
            <person name="Hsu J.-L."/>
            <person name="Lin Y.-F."/>
            <person name="Huang M.-D."/>
            <person name="Li C.-Y."/>
            <person name="Huang L."/>
            <person name="Wang Z.-W."/>
            <person name="Zhao X."/>
            <person name="Zhong W.-Y."/>
            <person name="Peng D.-H."/>
            <person name="Ahmad S."/>
            <person name="Lan S."/>
            <person name="Zhang J.-S."/>
            <person name="Tsai W.-C."/>
            <person name="Van De Peer Y."/>
            <person name="Liu Z.-J."/>
        </authorList>
    </citation>
    <scope>NUCLEOTIDE SEQUENCE</scope>
    <source>
        <strain evidence="4">CP</strain>
        <tissue evidence="4">Leaves</tissue>
    </source>
</reference>
<dbReference type="GO" id="GO:0097602">
    <property type="term" value="F:cullin family protein binding"/>
    <property type="evidence" value="ECO:0007669"/>
    <property type="project" value="TreeGrafter"/>
</dbReference>
<name>A0AAV9EPR0_ACOCL</name>
<accession>A0AAV9EPR0</accession>
<dbReference type="PANTHER" id="PTHR12281">
    <property type="entry name" value="RP42 RELATED"/>
    <property type="match status" value="1"/>
</dbReference>
<dbReference type="PROSITE" id="PS51229">
    <property type="entry name" value="DCUN1"/>
    <property type="match status" value="1"/>
</dbReference>
<dbReference type="InterPro" id="IPR005176">
    <property type="entry name" value="PONY_dom"/>
</dbReference>
<organism evidence="4 5">
    <name type="scientific">Acorus calamus</name>
    <name type="common">Sweet flag</name>
    <dbReference type="NCBI Taxonomy" id="4465"/>
    <lineage>
        <taxon>Eukaryota</taxon>
        <taxon>Viridiplantae</taxon>
        <taxon>Streptophyta</taxon>
        <taxon>Embryophyta</taxon>
        <taxon>Tracheophyta</taxon>
        <taxon>Spermatophyta</taxon>
        <taxon>Magnoliopsida</taxon>
        <taxon>Liliopsida</taxon>
        <taxon>Acoraceae</taxon>
        <taxon>Acorus</taxon>
    </lineage>
</organism>
<comment type="caution">
    <text evidence="4">The sequence shown here is derived from an EMBL/GenBank/DDBJ whole genome shotgun (WGS) entry which is preliminary data.</text>
</comment>
<evidence type="ECO:0000256" key="1">
    <source>
        <dbReference type="RuleBase" id="RU410713"/>
    </source>
</evidence>
<evidence type="ECO:0000259" key="3">
    <source>
        <dbReference type="PROSITE" id="PS51229"/>
    </source>
</evidence>
<dbReference type="GO" id="GO:0031624">
    <property type="term" value="F:ubiquitin conjugating enzyme binding"/>
    <property type="evidence" value="ECO:0007669"/>
    <property type="project" value="TreeGrafter"/>
</dbReference>
<dbReference type="EMBL" id="JAUJYO010000006">
    <property type="protein sequence ID" value="KAK1315091.1"/>
    <property type="molecule type" value="Genomic_DNA"/>
</dbReference>
<dbReference type="PANTHER" id="PTHR12281:SF31">
    <property type="entry name" value="DCN1-LIKE PROTEIN 3"/>
    <property type="match status" value="1"/>
</dbReference>
<dbReference type="InterPro" id="IPR014764">
    <property type="entry name" value="DCN-prot"/>
</dbReference>
<feature type="region of interest" description="Disordered" evidence="2">
    <location>
        <begin position="218"/>
        <end position="239"/>
    </location>
</feature>
<reference evidence="4" key="1">
    <citation type="journal article" date="2023" name="Nat. Commun.">
        <title>Diploid and tetraploid genomes of Acorus and the evolution of monocots.</title>
        <authorList>
            <person name="Ma L."/>
            <person name="Liu K.W."/>
            <person name="Li Z."/>
            <person name="Hsiao Y.Y."/>
            <person name="Qi Y."/>
            <person name="Fu T."/>
            <person name="Tang G.D."/>
            <person name="Zhang D."/>
            <person name="Sun W.H."/>
            <person name="Liu D.K."/>
            <person name="Li Y."/>
            <person name="Chen G.Z."/>
            <person name="Liu X.D."/>
            <person name="Liao X.Y."/>
            <person name="Jiang Y.T."/>
            <person name="Yu X."/>
            <person name="Hao Y."/>
            <person name="Huang J."/>
            <person name="Zhao X.W."/>
            <person name="Ke S."/>
            <person name="Chen Y.Y."/>
            <person name="Wu W.L."/>
            <person name="Hsu J.L."/>
            <person name="Lin Y.F."/>
            <person name="Huang M.D."/>
            <person name="Li C.Y."/>
            <person name="Huang L."/>
            <person name="Wang Z.W."/>
            <person name="Zhao X."/>
            <person name="Zhong W.Y."/>
            <person name="Peng D.H."/>
            <person name="Ahmad S."/>
            <person name="Lan S."/>
            <person name="Zhang J.S."/>
            <person name="Tsai W.C."/>
            <person name="Van de Peer Y."/>
            <person name="Liu Z.J."/>
        </authorList>
    </citation>
    <scope>NUCLEOTIDE SEQUENCE</scope>
    <source>
        <strain evidence="4">CP</strain>
    </source>
</reference>
<dbReference type="InterPro" id="IPR042460">
    <property type="entry name" value="DCN1-like_PONY"/>
</dbReference>
<feature type="domain" description="DCUN1" evidence="3">
    <location>
        <begin position="1"/>
        <end position="166"/>
    </location>
</feature>
<evidence type="ECO:0000256" key="2">
    <source>
        <dbReference type="SAM" id="MobiDB-lite"/>
    </source>
</evidence>
<dbReference type="Gene3D" id="1.10.238.200">
    <property type="entry name" value="Cullin, PONY binding domain"/>
    <property type="match status" value="1"/>
</dbReference>
<proteinExistence type="predicted"/>
<protein>
    <recommendedName>
        <fullName evidence="1">Defective in cullin neddylation protein</fullName>
    </recommendedName>
</protein>
<gene>
    <name evidence="4" type="ORF">QJS10_CPA06g00483</name>
</gene>
<feature type="region of interest" description="Disordered" evidence="2">
    <location>
        <begin position="1"/>
        <end position="23"/>
    </location>
</feature>
<dbReference type="GO" id="GO:0032182">
    <property type="term" value="F:ubiquitin-like protein binding"/>
    <property type="evidence" value="ECO:0007669"/>
    <property type="project" value="TreeGrafter"/>
</dbReference>
<evidence type="ECO:0000313" key="4">
    <source>
        <dbReference type="EMBL" id="KAK1315091.1"/>
    </source>
</evidence>
<dbReference type="AlphaFoldDB" id="A0AAV9EPR0"/>
<keyword evidence="5" id="KW-1185">Reference proteome</keyword>
<comment type="function">
    <text evidence="1">Neddylation of cullins play an essential role in the regulation of SCF-type complexes activity.</text>
</comment>